<proteinExistence type="predicted"/>
<feature type="non-terminal residue" evidence="1">
    <location>
        <position position="1"/>
    </location>
</feature>
<evidence type="ECO:0000313" key="2">
    <source>
        <dbReference type="Proteomes" id="UP000678393"/>
    </source>
</evidence>
<feature type="non-terminal residue" evidence="1">
    <location>
        <position position="85"/>
    </location>
</feature>
<dbReference type="PANTHER" id="PTHR46298:SF1">
    <property type="entry name" value="ANDROGLOBIN"/>
    <property type="match status" value="1"/>
</dbReference>
<reference evidence="1" key="1">
    <citation type="submission" date="2021-04" db="EMBL/GenBank/DDBJ databases">
        <authorList>
            <consortium name="Molecular Ecology Group"/>
        </authorList>
    </citation>
    <scope>NUCLEOTIDE SEQUENCE</scope>
</reference>
<dbReference type="AlphaFoldDB" id="A0A8S3YPA4"/>
<protein>
    <submittedName>
        <fullName evidence="1">Uncharacterized protein</fullName>
    </submittedName>
</protein>
<keyword evidence="2" id="KW-1185">Reference proteome</keyword>
<dbReference type="EMBL" id="CAJHNH020000635">
    <property type="protein sequence ID" value="CAG5118944.1"/>
    <property type="molecule type" value="Genomic_DNA"/>
</dbReference>
<comment type="caution">
    <text evidence="1">The sequence shown here is derived from an EMBL/GenBank/DDBJ whole genome shotgun (WGS) entry which is preliminary data.</text>
</comment>
<dbReference type="Proteomes" id="UP000678393">
    <property type="component" value="Unassembled WGS sequence"/>
</dbReference>
<evidence type="ECO:0000313" key="1">
    <source>
        <dbReference type="EMBL" id="CAG5118944.1"/>
    </source>
</evidence>
<accession>A0A8S3YPA4</accession>
<organism evidence="1 2">
    <name type="scientific">Candidula unifasciata</name>
    <dbReference type="NCBI Taxonomy" id="100452"/>
    <lineage>
        <taxon>Eukaryota</taxon>
        <taxon>Metazoa</taxon>
        <taxon>Spiralia</taxon>
        <taxon>Lophotrochozoa</taxon>
        <taxon>Mollusca</taxon>
        <taxon>Gastropoda</taxon>
        <taxon>Heterobranchia</taxon>
        <taxon>Euthyneura</taxon>
        <taxon>Panpulmonata</taxon>
        <taxon>Eupulmonata</taxon>
        <taxon>Stylommatophora</taxon>
        <taxon>Helicina</taxon>
        <taxon>Helicoidea</taxon>
        <taxon>Geomitridae</taxon>
        <taxon>Candidula</taxon>
    </lineage>
</organism>
<gene>
    <name evidence="1" type="ORF">CUNI_LOCUS4502</name>
</gene>
<sequence>LTKSDATFGDSGGLAPPLSFASGLKEDSLGIDDELAFAESCSASSPPKPTSFWMDFDVFMKCFRTLYVYHKPNTYVCNQHLSEPK</sequence>
<dbReference type="InterPro" id="IPR053033">
    <property type="entry name" value="Androglobin-like"/>
</dbReference>
<dbReference type="PANTHER" id="PTHR46298">
    <property type="entry name" value="ANDROGLOBIN"/>
    <property type="match status" value="1"/>
</dbReference>
<name>A0A8S3YPA4_9EUPU</name>